<reference evidence="17 18" key="1">
    <citation type="submission" date="2016-01" db="EMBL/GenBank/DDBJ databases">
        <title>High potential of lignocellulose degradation of a new Verrucomicrobia species.</title>
        <authorList>
            <person name="Wang Y."/>
            <person name="Shi Y."/>
            <person name="Qiu Z."/>
            <person name="Liu S."/>
            <person name="Yang H."/>
        </authorList>
    </citation>
    <scope>NUCLEOTIDE SEQUENCE [LARGE SCALE GENOMIC DNA]</scope>
    <source>
        <strain evidence="17 18">TSB47</strain>
    </source>
</reference>
<evidence type="ECO:0000256" key="15">
    <source>
        <dbReference type="PIRSR" id="PIRSR005096-3"/>
    </source>
</evidence>
<gene>
    <name evidence="17" type="ORF">AW736_00840</name>
</gene>
<keyword evidence="16" id="KW-0732">Signal</keyword>
<comment type="catalytic activity">
    <reaction evidence="1 12">
        <text>alpha-D-glucose = beta-D-glucose</text>
        <dbReference type="Rhea" id="RHEA:10264"/>
        <dbReference type="ChEBI" id="CHEBI:15903"/>
        <dbReference type="ChEBI" id="CHEBI:17925"/>
        <dbReference type="EC" id="5.1.3.3"/>
    </reaction>
</comment>
<dbReference type="OrthoDB" id="9779408at2"/>
<protein>
    <recommendedName>
        <fullName evidence="7 12">Aldose 1-epimerase</fullName>
        <ecNumber evidence="6 12">5.1.3.3</ecNumber>
    </recommendedName>
</protein>
<accession>A0A178IKB9</accession>
<dbReference type="GO" id="GO:0030246">
    <property type="term" value="F:carbohydrate binding"/>
    <property type="evidence" value="ECO:0007669"/>
    <property type="project" value="InterPro"/>
</dbReference>
<evidence type="ECO:0000256" key="9">
    <source>
        <dbReference type="ARBA" id="ARBA00022553"/>
    </source>
</evidence>
<dbReference type="CDD" id="cd09019">
    <property type="entry name" value="galactose_mutarotase_like"/>
    <property type="match status" value="1"/>
</dbReference>
<comment type="pathway">
    <text evidence="3 12">Carbohydrate metabolism; hexose metabolism.</text>
</comment>
<dbReference type="UniPathway" id="UPA00242"/>
<dbReference type="PANTHER" id="PTHR10091">
    <property type="entry name" value="ALDOSE-1-EPIMERASE"/>
    <property type="match status" value="1"/>
</dbReference>
<organism evidence="17 18">
    <name type="scientific">Termitidicoccus mucosus</name>
    <dbReference type="NCBI Taxonomy" id="1184151"/>
    <lineage>
        <taxon>Bacteria</taxon>
        <taxon>Pseudomonadati</taxon>
        <taxon>Verrucomicrobiota</taxon>
        <taxon>Opitutia</taxon>
        <taxon>Opitutales</taxon>
        <taxon>Opitutaceae</taxon>
        <taxon>Termitidicoccus</taxon>
    </lineage>
</organism>
<evidence type="ECO:0000256" key="13">
    <source>
        <dbReference type="PIRSR" id="PIRSR005096-1"/>
    </source>
</evidence>
<dbReference type="GO" id="GO:0004034">
    <property type="term" value="F:aldose 1-epimerase activity"/>
    <property type="evidence" value="ECO:0007669"/>
    <property type="project" value="UniProtKB-EC"/>
</dbReference>
<dbReference type="InterPro" id="IPR011013">
    <property type="entry name" value="Gal_mutarotase_sf_dom"/>
</dbReference>
<feature type="binding site" evidence="14">
    <location>
        <position position="283"/>
    </location>
    <ligand>
        <name>beta-D-galactose</name>
        <dbReference type="ChEBI" id="CHEBI:27667"/>
    </ligand>
</feature>
<dbReference type="SUPFAM" id="SSF74650">
    <property type="entry name" value="Galactose mutarotase-like"/>
    <property type="match status" value="1"/>
</dbReference>
<dbReference type="EC" id="5.1.3.3" evidence="6 12"/>
<dbReference type="GO" id="GO:0005737">
    <property type="term" value="C:cytoplasm"/>
    <property type="evidence" value="ECO:0007669"/>
    <property type="project" value="UniProtKB-SubCell"/>
</dbReference>
<evidence type="ECO:0000256" key="4">
    <source>
        <dbReference type="ARBA" id="ARBA00006206"/>
    </source>
</evidence>
<evidence type="ECO:0000256" key="1">
    <source>
        <dbReference type="ARBA" id="ARBA00001614"/>
    </source>
</evidence>
<evidence type="ECO:0000256" key="14">
    <source>
        <dbReference type="PIRSR" id="PIRSR005096-2"/>
    </source>
</evidence>
<dbReference type="PANTHER" id="PTHR10091:SF0">
    <property type="entry name" value="GALACTOSE MUTAROTASE"/>
    <property type="match status" value="1"/>
</dbReference>
<dbReference type="InterPro" id="IPR014718">
    <property type="entry name" value="GH-type_carb-bd"/>
</dbReference>
<dbReference type="Pfam" id="PF01263">
    <property type="entry name" value="Aldose_epim"/>
    <property type="match status" value="1"/>
</dbReference>
<dbReference type="AlphaFoldDB" id="A0A178IKB9"/>
<keyword evidence="9" id="KW-0597">Phosphoprotein</keyword>
<evidence type="ECO:0000256" key="7">
    <source>
        <dbReference type="ARBA" id="ARBA00014165"/>
    </source>
</evidence>
<evidence type="ECO:0000313" key="17">
    <source>
        <dbReference type="EMBL" id="OAM90322.1"/>
    </source>
</evidence>
<evidence type="ECO:0000256" key="2">
    <source>
        <dbReference type="ARBA" id="ARBA00004496"/>
    </source>
</evidence>
<comment type="subunit">
    <text evidence="5">Monomer.</text>
</comment>
<comment type="similarity">
    <text evidence="4 12">Belongs to the aldose epimerase family.</text>
</comment>
<dbReference type="InterPro" id="IPR015443">
    <property type="entry name" value="Aldose_1-epimerase"/>
</dbReference>
<evidence type="ECO:0000256" key="12">
    <source>
        <dbReference type="PIRNR" id="PIRNR005096"/>
    </source>
</evidence>
<comment type="caution">
    <text evidence="17">The sequence shown here is derived from an EMBL/GenBank/DDBJ whole genome shotgun (WGS) entry which is preliminary data.</text>
</comment>
<sequence length="387" mass="41800">MKLNKLCVISCAVLVTTAIVTALSAAQPAITMTAFGALPDGRAAQLYTLTNSQGAQVAITNYGGIVVRIVVPDRGGSMADIALGYENAGKYAAGSPYFGALIGRYGNRIAHGRFTLDGKTYKLATNNDPGGIPCTLHGGNVGFDKVLWSATPLMEKDAAGLRLHYVSTDGEEGFPGNLDVTVTYWFNNANELRLEYSATTDKATPVNLTNHSYFNLAGEGGDTILSHILTLNASKYTPVDKGLIPTGEIVPVAGTPFDFTTPHAIGERIDAANEQLMFGNGYDHNFVVDRDSPKRSGDLVKAAEVYEPMTGRAMEILTQEPGIQFYCGNFLDGSNIGKSNKPYTYRTAFALETQHFPDSPNRPNFPNTILRPGQRYETVTIYRFSAR</sequence>
<evidence type="ECO:0000256" key="10">
    <source>
        <dbReference type="ARBA" id="ARBA00023235"/>
    </source>
</evidence>
<feature type="active site" description="Proton donor" evidence="13">
    <location>
        <position position="211"/>
    </location>
</feature>
<dbReference type="FunFam" id="2.70.98.10:FF:000003">
    <property type="entry name" value="Aldose 1-epimerase"/>
    <property type="match status" value="1"/>
</dbReference>
<keyword evidence="18" id="KW-1185">Reference proteome</keyword>
<dbReference type="InterPro" id="IPR018052">
    <property type="entry name" value="Ald1_epimerase_CS"/>
</dbReference>
<feature type="signal peptide" evidence="16">
    <location>
        <begin position="1"/>
        <end position="25"/>
    </location>
</feature>
<evidence type="ECO:0000256" key="6">
    <source>
        <dbReference type="ARBA" id="ARBA00013185"/>
    </source>
</evidence>
<dbReference type="GO" id="GO:0006006">
    <property type="term" value="P:glucose metabolic process"/>
    <property type="evidence" value="ECO:0007669"/>
    <property type="project" value="TreeGrafter"/>
</dbReference>
<keyword evidence="8" id="KW-0963">Cytoplasm</keyword>
<dbReference type="PIRSF" id="PIRSF005096">
    <property type="entry name" value="GALM"/>
    <property type="match status" value="1"/>
</dbReference>
<comment type="subcellular location">
    <subcellularLocation>
        <location evidence="2">Cytoplasm</location>
    </subcellularLocation>
</comment>
<dbReference type="EMBL" id="LRRQ01000061">
    <property type="protein sequence ID" value="OAM90322.1"/>
    <property type="molecule type" value="Genomic_DNA"/>
</dbReference>
<evidence type="ECO:0000256" key="3">
    <source>
        <dbReference type="ARBA" id="ARBA00005028"/>
    </source>
</evidence>
<dbReference type="GO" id="GO:0033499">
    <property type="term" value="P:galactose catabolic process via UDP-galactose, Leloir pathway"/>
    <property type="evidence" value="ECO:0007669"/>
    <property type="project" value="TreeGrafter"/>
</dbReference>
<dbReference type="NCBIfam" id="NF008277">
    <property type="entry name" value="PRK11055.1"/>
    <property type="match status" value="1"/>
</dbReference>
<evidence type="ECO:0000313" key="18">
    <source>
        <dbReference type="Proteomes" id="UP000078486"/>
    </source>
</evidence>
<dbReference type="Proteomes" id="UP000078486">
    <property type="component" value="Unassembled WGS sequence"/>
</dbReference>
<feature type="chain" id="PRO_5008089013" description="Aldose 1-epimerase" evidence="16">
    <location>
        <begin position="26"/>
        <end position="387"/>
    </location>
</feature>
<proteinExistence type="inferred from homology"/>
<keyword evidence="11 12" id="KW-0119">Carbohydrate metabolism</keyword>
<evidence type="ECO:0000256" key="11">
    <source>
        <dbReference type="ARBA" id="ARBA00023277"/>
    </source>
</evidence>
<dbReference type="InterPro" id="IPR008183">
    <property type="entry name" value="Aldose_1/G6P_1-epimerase"/>
</dbReference>
<name>A0A178IKB9_9BACT</name>
<evidence type="ECO:0000256" key="5">
    <source>
        <dbReference type="ARBA" id="ARBA00011245"/>
    </source>
</evidence>
<dbReference type="STRING" id="1184151.AW736_00840"/>
<dbReference type="InterPro" id="IPR047215">
    <property type="entry name" value="Galactose_mutarotase-like"/>
</dbReference>
<dbReference type="PROSITE" id="PS00545">
    <property type="entry name" value="ALDOSE_1_EPIMERASE"/>
    <property type="match status" value="1"/>
</dbReference>
<evidence type="ECO:0000256" key="16">
    <source>
        <dbReference type="SAM" id="SignalP"/>
    </source>
</evidence>
<feature type="binding site" evidence="15">
    <location>
        <begin position="211"/>
        <end position="213"/>
    </location>
    <ligand>
        <name>beta-D-galactose</name>
        <dbReference type="ChEBI" id="CHEBI:27667"/>
    </ligand>
</feature>
<evidence type="ECO:0000256" key="8">
    <source>
        <dbReference type="ARBA" id="ARBA00022490"/>
    </source>
</evidence>
<dbReference type="Gene3D" id="2.70.98.10">
    <property type="match status" value="1"/>
</dbReference>
<feature type="binding site" evidence="15">
    <location>
        <begin position="107"/>
        <end position="108"/>
    </location>
    <ligand>
        <name>beta-D-galactose</name>
        <dbReference type="ChEBI" id="CHEBI:27667"/>
    </ligand>
</feature>
<keyword evidence="10 12" id="KW-0413">Isomerase</keyword>
<feature type="active site" description="Proton acceptor" evidence="13">
    <location>
        <position position="352"/>
    </location>
</feature>